<dbReference type="Gene3D" id="3.40.50.970">
    <property type="match status" value="1"/>
</dbReference>
<dbReference type="PANTHER" id="PTHR42980">
    <property type="entry name" value="2-OXOISOVALERATE DEHYDROGENASE SUBUNIT BETA-RELATED"/>
    <property type="match status" value="1"/>
</dbReference>
<dbReference type="GO" id="GO:0007584">
    <property type="term" value="P:response to nutrient"/>
    <property type="evidence" value="ECO:0007669"/>
    <property type="project" value="TreeGrafter"/>
</dbReference>
<sequence>MLSSASRNAVFRFRSSVSLVKRTLASSSSGSPPPAEGFMQGVATSKFIKATKEQALAHPELAAVKNSETQKMNYFTAVNDALATALATDDKAVIFGEDVGFGGVFRCTIGLAEKFGKERVFNMPLTEQGIIGFGIGMAAVGHTPIAEIQFADYVFPAFDQIVNEAAKYRYRSGNEFNVGGLTIRMPCNAVGHGALYHSQSPEAYFAHTPGLKIVYPRSPIQAKGFLLAAIRDPNPVLVMEPKILYRSAVEQVPVDDFVLPLGKAEVVKEGKDLTVVGWGAQLYVLENAVQEAEKRMPGLSIEVIDLRSILPWDRETVEKSVNKTGRLLIAHEAPHTGGFGGEIAAAIQERCFLKLEAPIARVCGWDTPFPLVYEKFYVPGMIRCLDEIERVVNY</sequence>
<name>A0A507EXM7_9FUNG</name>
<evidence type="ECO:0000256" key="4">
    <source>
        <dbReference type="ARBA" id="ARBA00051764"/>
    </source>
</evidence>
<dbReference type="Proteomes" id="UP000320333">
    <property type="component" value="Unassembled WGS sequence"/>
</dbReference>
<dbReference type="InterPro" id="IPR033248">
    <property type="entry name" value="Transketolase_C"/>
</dbReference>
<dbReference type="GO" id="GO:0009083">
    <property type="term" value="P:branched-chain amino acid catabolic process"/>
    <property type="evidence" value="ECO:0007669"/>
    <property type="project" value="TreeGrafter"/>
</dbReference>
<organism evidence="6 7">
    <name type="scientific">Chytriomyces confervae</name>
    <dbReference type="NCBI Taxonomy" id="246404"/>
    <lineage>
        <taxon>Eukaryota</taxon>
        <taxon>Fungi</taxon>
        <taxon>Fungi incertae sedis</taxon>
        <taxon>Chytridiomycota</taxon>
        <taxon>Chytridiomycota incertae sedis</taxon>
        <taxon>Chytridiomycetes</taxon>
        <taxon>Chytridiales</taxon>
        <taxon>Chytriomycetaceae</taxon>
        <taxon>Chytriomyces</taxon>
    </lineage>
</organism>
<reference evidence="6 7" key="1">
    <citation type="journal article" date="2019" name="Sci. Rep.">
        <title>Comparative genomics of chytrid fungi reveal insights into the obligate biotrophic and pathogenic lifestyle of Synchytrium endobioticum.</title>
        <authorList>
            <person name="van de Vossenberg B.T.L.H."/>
            <person name="Warris S."/>
            <person name="Nguyen H.D.T."/>
            <person name="van Gent-Pelzer M.P.E."/>
            <person name="Joly D.L."/>
            <person name="van de Geest H.C."/>
            <person name="Bonants P.J.M."/>
            <person name="Smith D.S."/>
            <person name="Levesque C.A."/>
            <person name="van der Lee T.A.J."/>
        </authorList>
    </citation>
    <scope>NUCLEOTIDE SEQUENCE [LARGE SCALE GENOMIC DNA]</scope>
    <source>
        <strain evidence="6 7">CBS 675.73</strain>
    </source>
</reference>
<evidence type="ECO:0000313" key="6">
    <source>
        <dbReference type="EMBL" id="TPX68803.1"/>
    </source>
</evidence>
<dbReference type="GO" id="GO:0003863">
    <property type="term" value="F:branched-chain 2-oxo acid dehydrogenase activity"/>
    <property type="evidence" value="ECO:0007669"/>
    <property type="project" value="UniProtKB-EC"/>
</dbReference>
<dbReference type="AlphaFoldDB" id="A0A507EXM7"/>
<dbReference type="FunFam" id="3.40.50.970:FF:000001">
    <property type="entry name" value="Pyruvate dehydrogenase E1 beta subunit"/>
    <property type="match status" value="1"/>
</dbReference>
<dbReference type="SUPFAM" id="SSF52922">
    <property type="entry name" value="TK C-terminal domain-like"/>
    <property type="match status" value="1"/>
</dbReference>
<dbReference type="SUPFAM" id="SSF52518">
    <property type="entry name" value="Thiamin diphosphate-binding fold (THDP-binding)"/>
    <property type="match status" value="1"/>
</dbReference>
<comment type="cofactor">
    <cofactor evidence="1">
        <name>thiamine diphosphate</name>
        <dbReference type="ChEBI" id="CHEBI:58937"/>
    </cofactor>
</comment>
<accession>A0A507EXM7</accession>
<dbReference type="Gene3D" id="3.40.50.920">
    <property type="match status" value="1"/>
</dbReference>
<dbReference type="EC" id="1.2.4.4" evidence="2"/>
<evidence type="ECO:0000256" key="2">
    <source>
        <dbReference type="ARBA" id="ARBA00012277"/>
    </source>
</evidence>
<protein>
    <recommendedName>
        <fullName evidence="2">3-methyl-2-oxobutanoate dehydrogenase (2-methylpropanoyl-transferring)</fullName>
        <ecNumber evidence="2">1.2.4.4</ecNumber>
    </recommendedName>
</protein>
<dbReference type="OrthoDB" id="878at2759"/>
<keyword evidence="3" id="KW-0560">Oxidoreductase</keyword>
<feature type="domain" description="Transketolase-like pyrimidine-binding" evidence="5">
    <location>
        <begin position="72"/>
        <end position="247"/>
    </location>
</feature>
<comment type="caution">
    <text evidence="6">The sequence shown here is derived from an EMBL/GenBank/DDBJ whole genome shotgun (WGS) entry which is preliminary data.</text>
</comment>
<comment type="catalytic activity">
    <reaction evidence="4">
        <text>N(6)-[(R)-lipoyl]-L-lysyl-[protein] + 3-methyl-2-oxobutanoate + H(+) = N(6)-[(R)-S(8)-2-methylpropanoyldihydrolipoyl]-L-lysyl-[protein] + CO2</text>
        <dbReference type="Rhea" id="RHEA:13457"/>
        <dbReference type="Rhea" id="RHEA-COMP:10474"/>
        <dbReference type="Rhea" id="RHEA-COMP:10497"/>
        <dbReference type="ChEBI" id="CHEBI:11851"/>
        <dbReference type="ChEBI" id="CHEBI:15378"/>
        <dbReference type="ChEBI" id="CHEBI:16526"/>
        <dbReference type="ChEBI" id="CHEBI:83099"/>
        <dbReference type="ChEBI" id="CHEBI:83142"/>
        <dbReference type="EC" id="1.2.4.4"/>
    </reaction>
    <physiologicalReaction direction="left-to-right" evidence="4">
        <dbReference type="Rhea" id="RHEA:13458"/>
    </physiologicalReaction>
</comment>
<dbReference type="InterPro" id="IPR029061">
    <property type="entry name" value="THDP-binding"/>
</dbReference>
<dbReference type="InterPro" id="IPR009014">
    <property type="entry name" value="Transketo_C/PFOR_II"/>
</dbReference>
<dbReference type="InterPro" id="IPR005475">
    <property type="entry name" value="Transketolase-like_Pyr-bd"/>
</dbReference>
<dbReference type="PANTHER" id="PTHR42980:SF1">
    <property type="entry name" value="2-OXOISOVALERATE DEHYDROGENASE SUBUNIT BETA, MITOCHONDRIAL"/>
    <property type="match status" value="1"/>
</dbReference>
<dbReference type="GO" id="GO:0006091">
    <property type="term" value="P:generation of precursor metabolites and energy"/>
    <property type="evidence" value="ECO:0007669"/>
    <property type="project" value="UniProtKB-ARBA"/>
</dbReference>
<gene>
    <name evidence="6" type="ORF">CcCBS67573_g07054</name>
</gene>
<evidence type="ECO:0000256" key="3">
    <source>
        <dbReference type="ARBA" id="ARBA00023002"/>
    </source>
</evidence>
<dbReference type="Pfam" id="PF02780">
    <property type="entry name" value="Transketolase_C"/>
    <property type="match status" value="1"/>
</dbReference>
<dbReference type="CDD" id="cd07036">
    <property type="entry name" value="TPP_PYR_E1-PDHc-beta_like"/>
    <property type="match status" value="1"/>
</dbReference>
<dbReference type="STRING" id="246404.A0A507EXM7"/>
<evidence type="ECO:0000256" key="1">
    <source>
        <dbReference type="ARBA" id="ARBA00001964"/>
    </source>
</evidence>
<evidence type="ECO:0000313" key="7">
    <source>
        <dbReference type="Proteomes" id="UP000320333"/>
    </source>
</evidence>
<evidence type="ECO:0000259" key="5">
    <source>
        <dbReference type="SMART" id="SM00861"/>
    </source>
</evidence>
<dbReference type="SMART" id="SM00861">
    <property type="entry name" value="Transket_pyr"/>
    <property type="match status" value="1"/>
</dbReference>
<dbReference type="EMBL" id="QEAP01000340">
    <property type="protein sequence ID" value="TPX68803.1"/>
    <property type="molecule type" value="Genomic_DNA"/>
</dbReference>
<dbReference type="FunFam" id="3.40.50.920:FF:000001">
    <property type="entry name" value="Pyruvate dehydrogenase E1 beta subunit"/>
    <property type="match status" value="1"/>
</dbReference>
<proteinExistence type="predicted"/>
<keyword evidence="7" id="KW-1185">Reference proteome</keyword>
<dbReference type="Pfam" id="PF02779">
    <property type="entry name" value="Transket_pyr"/>
    <property type="match status" value="1"/>
</dbReference>